<dbReference type="Gene3D" id="1.10.3210.10">
    <property type="entry name" value="Hypothetical protein af1432"/>
    <property type="match status" value="1"/>
</dbReference>
<dbReference type="NCBIfam" id="TIGR00277">
    <property type="entry name" value="HDIG"/>
    <property type="match status" value="1"/>
</dbReference>
<evidence type="ECO:0000313" key="3">
    <source>
        <dbReference type="Proteomes" id="UP000031386"/>
    </source>
</evidence>
<accession>A0A0B4S236</accession>
<dbReference type="InterPro" id="IPR003607">
    <property type="entry name" value="HD/PDEase_dom"/>
</dbReference>
<feature type="domain" description="HD/PDEase" evidence="1">
    <location>
        <begin position="19"/>
        <end position="150"/>
    </location>
</feature>
<reference evidence="2 3" key="1">
    <citation type="submission" date="2014-10" db="EMBL/GenBank/DDBJ databases">
        <title>Complete genome sequence of Parvimonas micra KCOM 1535 (= ChDC B708).</title>
        <authorList>
            <person name="Kook J.-K."/>
            <person name="Park S.-N."/>
            <person name="Lim Y.K."/>
            <person name="Roh H."/>
        </authorList>
    </citation>
    <scope>NUCLEOTIDE SEQUENCE [LARGE SCALE GENOMIC DNA]</scope>
    <source>
        <strain evidence="3">KCOM 1535 / ChDC B708</strain>
    </source>
</reference>
<dbReference type="GO" id="GO:0016787">
    <property type="term" value="F:hydrolase activity"/>
    <property type="evidence" value="ECO:0007669"/>
    <property type="project" value="UniProtKB-KW"/>
</dbReference>
<dbReference type="InterPro" id="IPR006675">
    <property type="entry name" value="HDIG_dom"/>
</dbReference>
<organism evidence="2 3">
    <name type="scientific">Parvimonas micra</name>
    <dbReference type="NCBI Taxonomy" id="33033"/>
    <lineage>
        <taxon>Bacteria</taxon>
        <taxon>Bacillati</taxon>
        <taxon>Bacillota</taxon>
        <taxon>Tissierellia</taxon>
        <taxon>Tissierellales</taxon>
        <taxon>Peptoniphilaceae</taxon>
        <taxon>Parvimonas</taxon>
    </lineage>
</organism>
<protein>
    <submittedName>
        <fullName evidence="2">Phosphohydrolase</fullName>
    </submittedName>
</protein>
<dbReference type="InterPro" id="IPR006674">
    <property type="entry name" value="HD_domain"/>
</dbReference>
<name>A0A0B4S236_9FIRM</name>
<gene>
    <name evidence="2" type="ORF">NW74_05695</name>
</gene>
<keyword evidence="2" id="KW-0378">Hydrolase</keyword>
<dbReference type="RefSeq" id="WP_041954349.1">
    <property type="nucleotide sequence ID" value="NZ_CAJPUJ010000081.1"/>
</dbReference>
<dbReference type="STRING" id="33033.NW74_05695"/>
<evidence type="ECO:0000259" key="1">
    <source>
        <dbReference type="SMART" id="SM00471"/>
    </source>
</evidence>
<dbReference type="CDD" id="cd00077">
    <property type="entry name" value="HDc"/>
    <property type="match status" value="1"/>
</dbReference>
<sequence length="193" mass="22857">MNIDREYAMTLLNEANKLNCGRWFEHSLNVAKCAEIIAKNTEYLDSEKAFVLGLLHDIGRRFGFSHIKHVYDGMIFLDEKNFYEGARICLTHSFPIQTIYCYNGKLDLPKEKLDFLENKLKEIIYDDYDRLIQLCDALGTAEGFVRLEIRLFDVAIRNGINEYTIEKWKKFLELKRYFDEKCNIDIYKLLNIE</sequence>
<proteinExistence type="predicted"/>
<dbReference type="EMBL" id="CP009761">
    <property type="protein sequence ID" value="AIZ36863.1"/>
    <property type="molecule type" value="Genomic_DNA"/>
</dbReference>
<dbReference type="Proteomes" id="UP000031386">
    <property type="component" value="Chromosome"/>
</dbReference>
<dbReference type="OrthoDB" id="9794480at2"/>
<dbReference type="Pfam" id="PF01966">
    <property type="entry name" value="HD"/>
    <property type="match status" value="1"/>
</dbReference>
<evidence type="ECO:0000313" key="2">
    <source>
        <dbReference type="EMBL" id="AIZ36863.1"/>
    </source>
</evidence>
<dbReference type="KEGG" id="pmic:NW74_05695"/>
<dbReference type="SUPFAM" id="SSF109604">
    <property type="entry name" value="HD-domain/PDEase-like"/>
    <property type="match status" value="1"/>
</dbReference>
<dbReference type="AlphaFoldDB" id="A0A0B4S236"/>
<dbReference type="SMART" id="SM00471">
    <property type="entry name" value="HDc"/>
    <property type="match status" value="1"/>
</dbReference>
<keyword evidence="3" id="KW-1185">Reference proteome</keyword>